<proteinExistence type="predicted"/>
<evidence type="ECO:0000313" key="2">
    <source>
        <dbReference type="EMBL" id="ODO05458.1"/>
    </source>
</evidence>
<dbReference type="AlphaFoldDB" id="A0A1E3JX63"/>
<dbReference type="Proteomes" id="UP000094819">
    <property type="component" value="Unassembled WGS sequence"/>
</dbReference>
<dbReference type="OrthoDB" id="10553751at2759"/>
<feature type="region of interest" description="Disordered" evidence="1">
    <location>
        <begin position="44"/>
        <end position="94"/>
    </location>
</feature>
<dbReference type="RefSeq" id="XP_019034113.1">
    <property type="nucleotide sequence ID" value="XM_019174306.1"/>
</dbReference>
<gene>
    <name evidence="2" type="ORF">L198_02151</name>
</gene>
<name>A0A1E3JX63_9TREE</name>
<evidence type="ECO:0000313" key="3">
    <source>
        <dbReference type="Proteomes" id="UP000094819"/>
    </source>
</evidence>
<keyword evidence="3" id="KW-1185">Reference proteome</keyword>
<dbReference type="GeneID" id="30191364"/>
<comment type="caution">
    <text evidence="2">The sequence shown here is derived from an EMBL/GenBank/DDBJ whole genome shotgun (WGS) entry which is preliminary data.</text>
</comment>
<accession>A0A1E3JX63</accession>
<feature type="non-terminal residue" evidence="2">
    <location>
        <position position="1"/>
    </location>
</feature>
<sequence length="207" mass="22273">VAGPPDAGVLGRLVASTECPQDVSAHWAAIALYVRGGSGVPHHTVHGYSSPPTLHPPTLHPPTLPQPPTTLLLPPPTAHPVPRLSGHHPSGSHPAVRELKIATEAPGTGRRSIIGARALFEEALEACQTREREIRRDGWRSVYSFRRVAICWDNCAAGNDNDTQRLVLRGCNDPSVNSAQALIKDDIRAETIDGGYRFDFDADVEPA</sequence>
<reference evidence="2 3" key="1">
    <citation type="submission" date="2016-06" db="EMBL/GenBank/DDBJ databases">
        <title>Evolution of pathogenesis and genome organization in the Tremellales.</title>
        <authorList>
            <person name="Cuomo C."/>
            <person name="Litvintseva A."/>
            <person name="Heitman J."/>
            <person name="Chen Y."/>
            <person name="Sun S."/>
            <person name="Springer D."/>
            <person name="Dromer F."/>
            <person name="Young S."/>
            <person name="Zeng Q."/>
            <person name="Chapman S."/>
            <person name="Gujja S."/>
            <person name="Saif S."/>
            <person name="Birren B."/>
        </authorList>
    </citation>
    <scope>NUCLEOTIDE SEQUENCE [LARGE SCALE GENOMIC DNA]</scope>
    <source>
        <strain evidence="2 3">CBS 7118</strain>
    </source>
</reference>
<feature type="compositionally biased region" description="Pro residues" evidence="1">
    <location>
        <begin position="53"/>
        <end position="79"/>
    </location>
</feature>
<organism evidence="2 3">
    <name type="scientific">Cryptococcus wingfieldii CBS 7118</name>
    <dbReference type="NCBI Taxonomy" id="1295528"/>
    <lineage>
        <taxon>Eukaryota</taxon>
        <taxon>Fungi</taxon>
        <taxon>Dikarya</taxon>
        <taxon>Basidiomycota</taxon>
        <taxon>Agaricomycotina</taxon>
        <taxon>Tremellomycetes</taxon>
        <taxon>Tremellales</taxon>
        <taxon>Cryptococcaceae</taxon>
        <taxon>Cryptococcus</taxon>
    </lineage>
</organism>
<evidence type="ECO:0000256" key="1">
    <source>
        <dbReference type="SAM" id="MobiDB-lite"/>
    </source>
</evidence>
<protein>
    <submittedName>
        <fullName evidence="2">Uncharacterized protein</fullName>
    </submittedName>
</protein>
<dbReference type="EMBL" id="AWGH01000004">
    <property type="protein sequence ID" value="ODO05458.1"/>
    <property type="molecule type" value="Genomic_DNA"/>
</dbReference>